<evidence type="ECO:0000313" key="6">
    <source>
        <dbReference type="EMBL" id="KAH0876992.1"/>
    </source>
</evidence>
<name>A0ABQ7Z9U2_BRANA</name>
<keyword evidence="1 4" id="KW-0732">Signal</keyword>
<proteinExistence type="inferred from homology"/>
<evidence type="ECO:0000256" key="1">
    <source>
        <dbReference type="ARBA" id="ARBA00022729"/>
    </source>
</evidence>
<dbReference type="InterPro" id="IPR006501">
    <property type="entry name" value="Pectinesterase_inhib_dom"/>
</dbReference>
<dbReference type="SMART" id="SM00856">
    <property type="entry name" value="PMEI"/>
    <property type="match status" value="1"/>
</dbReference>
<dbReference type="PANTHER" id="PTHR36710:SF5">
    <property type="entry name" value="PECTINESTERASE INHIBITOR DOMAIN-CONTAINING PROTEIN"/>
    <property type="match status" value="1"/>
</dbReference>
<dbReference type="SUPFAM" id="SSF101148">
    <property type="entry name" value="Plant invertase/pectin methylesterase inhibitor"/>
    <property type="match status" value="2"/>
</dbReference>
<evidence type="ECO:0000256" key="4">
    <source>
        <dbReference type="SAM" id="SignalP"/>
    </source>
</evidence>
<evidence type="ECO:0000256" key="3">
    <source>
        <dbReference type="ARBA" id="ARBA00038471"/>
    </source>
</evidence>
<dbReference type="PANTHER" id="PTHR36710">
    <property type="entry name" value="PECTINESTERASE INHIBITOR-LIKE"/>
    <property type="match status" value="1"/>
</dbReference>
<dbReference type="Proteomes" id="UP000824890">
    <property type="component" value="Unassembled WGS sequence"/>
</dbReference>
<feature type="signal peptide" evidence="4">
    <location>
        <begin position="1"/>
        <end position="22"/>
    </location>
</feature>
<comment type="similarity">
    <text evidence="3">Belongs to the PMEI family.</text>
</comment>
<dbReference type="NCBIfam" id="TIGR01614">
    <property type="entry name" value="PME_inhib"/>
    <property type="match status" value="2"/>
</dbReference>
<comment type="caution">
    <text evidence="6">The sequence shown here is derived from an EMBL/GenBank/DDBJ whole genome shotgun (WGS) entry which is preliminary data.</text>
</comment>
<evidence type="ECO:0000256" key="2">
    <source>
        <dbReference type="ARBA" id="ARBA00023157"/>
    </source>
</evidence>
<keyword evidence="2" id="KW-1015">Disulfide bond</keyword>
<keyword evidence="7" id="KW-1185">Reference proteome</keyword>
<feature type="domain" description="Pectinesterase inhibitor" evidence="5">
    <location>
        <begin position="132"/>
        <end position="268"/>
    </location>
</feature>
<dbReference type="InterPro" id="IPR052421">
    <property type="entry name" value="PCW_Enzyme_Inhibitor"/>
</dbReference>
<dbReference type="Gene3D" id="1.20.140.40">
    <property type="entry name" value="Invertase/pectin methylesterase inhibitor family protein"/>
    <property type="match status" value="2"/>
</dbReference>
<dbReference type="Pfam" id="PF04043">
    <property type="entry name" value="PMEI"/>
    <property type="match status" value="2"/>
</dbReference>
<accession>A0ABQ7Z9U2</accession>
<organism evidence="6 7">
    <name type="scientific">Brassica napus</name>
    <name type="common">Rape</name>
    <dbReference type="NCBI Taxonomy" id="3708"/>
    <lineage>
        <taxon>Eukaryota</taxon>
        <taxon>Viridiplantae</taxon>
        <taxon>Streptophyta</taxon>
        <taxon>Embryophyta</taxon>
        <taxon>Tracheophyta</taxon>
        <taxon>Spermatophyta</taxon>
        <taxon>Magnoliopsida</taxon>
        <taxon>eudicotyledons</taxon>
        <taxon>Gunneridae</taxon>
        <taxon>Pentapetalae</taxon>
        <taxon>rosids</taxon>
        <taxon>malvids</taxon>
        <taxon>Brassicales</taxon>
        <taxon>Brassicaceae</taxon>
        <taxon>Brassiceae</taxon>
        <taxon>Brassica</taxon>
    </lineage>
</organism>
<reference evidence="6 7" key="1">
    <citation type="submission" date="2021-05" db="EMBL/GenBank/DDBJ databases">
        <title>Genome Assembly of Synthetic Allotetraploid Brassica napus Reveals Homoeologous Exchanges between Subgenomes.</title>
        <authorList>
            <person name="Davis J.T."/>
        </authorList>
    </citation>
    <scope>NUCLEOTIDE SEQUENCE [LARGE SCALE GENOMIC DNA]</scope>
    <source>
        <strain evidence="7">cv. Da-Ae</strain>
        <tissue evidence="6">Seedling</tissue>
    </source>
</reference>
<dbReference type="EMBL" id="JAGKQM010000015">
    <property type="protein sequence ID" value="KAH0876992.1"/>
    <property type="molecule type" value="Genomic_DNA"/>
</dbReference>
<evidence type="ECO:0000259" key="5">
    <source>
        <dbReference type="SMART" id="SM00856"/>
    </source>
</evidence>
<gene>
    <name evidence="6" type="ORF">HID58_064386</name>
</gene>
<feature type="chain" id="PRO_5046221652" description="Pectinesterase inhibitor domain-containing protein" evidence="4">
    <location>
        <begin position="23"/>
        <end position="279"/>
    </location>
</feature>
<evidence type="ECO:0000313" key="7">
    <source>
        <dbReference type="Proteomes" id="UP000824890"/>
    </source>
</evidence>
<protein>
    <recommendedName>
        <fullName evidence="5">Pectinesterase inhibitor domain-containing protein</fullName>
    </recommendedName>
</protein>
<dbReference type="InterPro" id="IPR035513">
    <property type="entry name" value="Invertase/methylesterase_inhib"/>
</dbReference>
<sequence length="279" mass="30701">MKMYRILLVFLSITLVYSVAEALLDGKTQQSVNVICKKTIDTKFCNEVFANNLTTSSPSKKDLLNVTVIEAERISANTYFFISTLLRDAGDERSGLQKCAEAYEIVNTAFTEGVSFFNQGLYGEILKLTEANTQQTVDAICKQTIDIKFCNGILAKNPVTSPTMQDLLKVTVTEAERISADTDSFIITTITNVGSGPGLQKCAEAYARVNASFTNAVSLFNNERYAEIIGLMDEVSYGVGICKTDFNVPGYNINPMIEKNRETNVLAAMEKIISHMVPS</sequence>